<evidence type="ECO:0000259" key="3">
    <source>
        <dbReference type="Pfam" id="PF07687"/>
    </source>
</evidence>
<feature type="binding site" evidence="2">
    <location>
        <position position="100"/>
    </location>
    <ligand>
        <name>Mn(2+)</name>
        <dbReference type="ChEBI" id="CHEBI:29035"/>
        <label>2</label>
    </ligand>
</feature>
<dbReference type="GO" id="GO:0050118">
    <property type="term" value="F:N-acetyldiaminopimelate deacetylase activity"/>
    <property type="evidence" value="ECO:0007669"/>
    <property type="project" value="UniProtKB-ARBA"/>
</dbReference>
<dbReference type="NCBIfam" id="TIGR01891">
    <property type="entry name" value="amidohydrolases"/>
    <property type="match status" value="1"/>
</dbReference>
<evidence type="ECO:0000313" key="4">
    <source>
        <dbReference type="EMBL" id="KGH31226.1"/>
    </source>
</evidence>
<dbReference type="EMBL" id="AWOR01000026">
    <property type="protein sequence ID" value="KGH31226.1"/>
    <property type="molecule type" value="Genomic_DNA"/>
</dbReference>
<keyword evidence="1 4" id="KW-0378">Hydrolase</keyword>
<dbReference type="SUPFAM" id="SSF53187">
    <property type="entry name" value="Zn-dependent exopeptidases"/>
    <property type="match status" value="1"/>
</dbReference>
<feature type="domain" description="Peptidase M20 dimerisation" evidence="3">
    <location>
        <begin position="185"/>
        <end position="277"/>
    </location>
</feature>
<keyword evidence="2" id="KW-0464">Manganese</keyword>
<evidence type="ECO:0000256" key="2">
    <source>
        <dbReference type="PIRSR" id="PIRSR005962-1"/>
    </source>
</evidence>
<comment type="cofactor">
    <cofactor evidence="2">
        <name>Mn(2+)</name>
        <dbReference type="ChEBI" id="CHEBI:29035"/>
    </cofactor>
    <text evidence="2">The Mn(2+) ion enhances activity.</text>
</comment>
<reference evidence="4 5" key="1">
    <citation type="submission" date="2013-09" db="EMBL/GenBank/DDBJ databases">
        <title>High correlation between genotypes and phenotypes of environmental bacteria Comamonas testosteroni strains.</title>
        <authorList>
            <person name="Liu L."/>
            <person name="Zhu W."/>
            <person name="Xia X."/>
            <person name="Xu B."/>
            <person name="Luo M."/>
            <person name="Wang G."/>
        </authorList>
    </citation>
    <scope>NUCLEOTIDE SEQUENCE [LARGE SCALE GENOMIC DNA]</scope>
    <source>
        <strain evidence="4 5">JL40</strain>
    </source>
</reference>
<dbReference type="PANTHER" id="PTHR11014">
    <property type="entry name" value="PEPTIDASE M20 FAMILY MEMBER"/>
    <property type="match status" value="1"/>
</dbReference>
<gene>
    <name evidence="4" type="ORF">P353_06925</name>
</gene>
<dbReference type="PANTHER" id="PTHR11014:SF63">
    <property type="entry name" value="METALLOPEPTIDASE, PUTATIVE (AFU_ORTHOLOGUE AFUA_6G09600)-RELATED"/>
    <property type="match status" value="1"/>
</dbReference>
<dbReference type="Gene3D" id="3.40.630.10">
    <property type="entry name" value="Zn peptidases"/>
    <property type="match status" value="1"/>
</dbReference>
<feature type="binding site" evidence="2">
    <location>
        <position position="135"/>
    </location>
    <ligand>
        <name>Mn(2+)</name>
        <dbReference type="ChEBI" id="CHEBI:29035"/>
        <label>2</label>
    </ligand>
</feature>
<dbReference type="InterPro" id="IPR002933">
    <property type="entry name" value="Peptidase_M20"/>
</dbReference>
<dbReference type="InterPro" id="IPR011650">
    <property type="entry name" value="Peptidase_M20_dimer"/>
</dbReference>
<organism evidence="4 5">
    <name type="scientific">Comamonas testosteroni</name>
    <name type="common">Pseudomonas testosteroni</name>
    <dbReference type="NCBI Taxonomy" id="285"/>
    <lineage>
        <taxon>Bacteria</taxon>
        <taxon>Pseudomonadati</taxon>
        <taxon>Pseudomonadota</taxon>
        <taxon>Betaproteobacteria</taxon>
        <taxon>Burkholderiales</taxon>
        <taxon>Comamonadaceae</taxon>
        <taxon>Comamonas</taxon>
    </lineage>
</organism>
<feature type="binding site" evidence="2">
    <location>
        <position position="162"/>
    </location>
    <ligand>
        <name>Mn(2+)</name>
        <dbReference type="ChEBI" id="CHEBI:29035"/>
        <label>2</label>
    </ligand>
</feature>
<sequence>MPIIQAIADNPEFRQIRHHLHAHPELGFQEERTSALVADYLGQWGYKVTRCVGGTGVVGTLRRGHGERSIGLRADMDALPMQELNTFAHRSRYAGRMHACGHDGHTATLLAAAWHLAQSGKFDGTLHCIFQPAEEGGQAGARAMIEDGLFERFDCDAVFGLHNAPGRAIGSFGVRAGPFMSSSNRFRIDVKGKGTHASQPDTGVDPLMCAGQILMGLQTIISRNRTPDDAAVLSVTQIHGGDAVNVIPDSAWLGGTVRAQSANTLDMIEQRMKDVVQGSATAYGCEAQLHFERSYPALVNDPEQTAFAVSVMQEVVGAEQVDDNAPRLTNSEDFAFMLQQRPGCYVLLGNGEGEHRLPGHGPGPCQVHNPSYDFNDALIPVGASYFVRLVERFLK</sequence>
<dbReference type="PIRSF" id="PIRSF005962">
    <property type="entry name" value="Pept_M20D_amidohydro"/>
    <property type="match status" value="1"/>
</dbReference>
<dbReference type="RefSeq" id="WP_034367022.1">
    <property type="nucleotide sequence ID" value="NZ_AWOR01000026.1"/>
</dbReference>
<dbReference type="AlphaFoldDB" id="A0A096FLL2"/>
<dbReference type="InterPro" id="IPR036264">
    <property type="entry name" value="Bact_exopeptidase_dim_dom"/>
</dbReference>
<dbReference type="Proteomes" id="UP000029553">
    <property type="component" value="Unassembled WGS sequence"/>
</dbReference>
<protein>
    <submittedName>
        <fullName evidence="4">Amidohydrolase</fullName>
    </submittedName>
</protein>
<evidence type="ECO:0000256" key="1">
    <source>
        <dbReference type="ARBA" id="ARBA00022801"/>
    </source>
</evidence>
<dbReference type="Pfam" id="PF07687">
    <property type="entry name" value="M20_dimer"/>
    <property type="match status" value="1"/>
</dbReference>
<dbReference type="GO" id="GO:0046872">
    <property type="term" value="F:metal ion binding"/>
    <property type="evidence" value="ECO:0007669"/>
    <property type="project" value="UniProtKB-KW"/>
</dbReference>
<dbReference type="SUPFAM" id="SSF55031">
    <property type="entry name" value="Bacterial exopeptidase dimerisation domain"/>
    <property type="match status" value="1"/>
</dbReference>
<feature type="binding site" evidence="2">
    <location>
        <position position="102"/>
    </location>
    <ligand>
        <name>Mn(2+)</name>
        <dbReference type="ChEBI" id="CHEBI:29035"/>
        <label>2</label>
    </ligand>
</feature>
<dbReference type="CDD" id="cd05666">
    <property type="entry name" value="M20_Acy1-like"/>
    <property type="match status" value="1"/>
</dbReference>
<comment type="caution">
    <text evidence="4">The sequence shown here is derived from an EMBL/GenBank/DDBJ whole genome shotgun (WGS) entry which is preliminary data.</text>
</comment>
<dbReference type="Gene3D" id="3.30.70.360">
    <property type="match status" value="1"/>
</dbReference>
<keyword evidence="2" id="KW-0479">Metal-binding</keyword>
<dbReference type="InterPro" id="IPR017439">
    <property type="entry name" value="Amidohydrolase"/>
</dbReference>
<proteinExistence type="predicted"/>
<accession>A0A096FLL2</accession>
<dbReference type="FunFam" id="3.30.70.360:FF:000001">
    <property type="entry name" value="N-acetyldiaminopimelate deacetylase"/>
    <property type="match status" value="1"/>
</dbReference>
<evidence type="ECO:0000313" key="5">
    <source>
        <dbReference type="Proteomes" id="UP000029553"/>
    </source>
</evidence>
<dbReference type="Pfam" id="PF01546">
    <property type="entry name" value="Peptidase_M20"/>
    <property type="match status" value="1"/>
</dbReference>
<feature type="binding site" evidence="2">
    <location>
        <position position="368"/>
    </location>
    <ligand>
        <name>Mn(2+)</name>
        <dbReference type="ChEBI" id="CHEBI:29035"/>
        <label>2</label>
    </ligand>
</feature>
<name>A0A096FLL2_COMTE</name>
<dbReference type="GO" id="GO:0019877">
    <property type="term" value="P:diaminopimelate biosynthetic process"/>
    <property type="evidence" value="ECO:0007669"/>
    <property type="project" value="UniProtKB-ARBA"/>
</dbReference>